<dbReference type="Proteomes" id="UP000328092">
    <property type="component" value="Unassembled WGS sequence"/>
</dbReference>
<organism evidence="2 3">
    <name type="scientific">Bradyrhizobium ivorense</name>
    <dbReference type="NCBI Taxonomy" id="2511166"/>
    <lineage>
        <taxon>Bacteria</taxon>
        <taxon>Pseudomonadati</taxon>
        <taxon>Pseudomonadota</taxon>
        <taxon>Alphaproteobacteria</taxon>
        <taxon>Hyphomicrobiales</taxon>
        <taxon>Nitrobacteraceae</taxon>
        <taxon>Bradyrhizobium</taxon>
    </lineage>
</organism>
<evidence type="ECO:0000256" key="1">
    <source>
        <dbReference type="SAM" id="MobiDB-lite"/>
    </source>
</evidence>
<gene>
    <name evidence="2" type="ORF">CI1B_17520</name>
</gene>
<proteinExistence type="predicted"/>
<sequence length="80" mass="9142">MRNSLRPAQNPDHADRAENYSSPSDNPTSVAEDPVRRQQERSDRPLTPEQLSSARRLRDIISNMEADLKEQVDKLVATRN</sequence>
<reference evidence="2" key="1">
    <citation type="submission" date="2019-02" db="EMBL/GenBank/DDBJ databases">
        <authorList>
            <person name="Pothier F.J."/>
        </authorList>
    </citation>
    <scope>NUCLEOTIDE SEQUENCE</scope>
    <source>
        <strain evidence="2">CI-1B</strain>
    </source>
</reference>
<comment type="caution">
    <text evidence="2">The sequence shown here is derived from an EMBL/GenBank/DDBJ whole genome shotgun (WGS) entry which is preliminary data.</text>
</comment>
<dbReference type="EMBL" id="CAADFC020000004">
    <property type="protein sequence ID" value="VIO66629.1"/>
    <property type="molecule type" value="Genomic_DNA"/>
</dbReference>
<evidence type="ECO:0000313" key="2">
    <source>
        <dbReference type="EMBL" id="VIO66629.1"/>
    </source>
</evidence>
<accession>A0A508SVG3</accession>
<name>A0A508SVG3_9BRAD</name>
<feature type="compositionally biased region" description="Basic and acidic residues" evidence="1">
    <location>
        <begin position="33"/>
        <end position="46"/>
    </location>
</feature>
<protein>
    <submittedName>
        <fullName evidence="2">Uncharacterized protein</fullName>
    </submittedName>
</protein>
<evidence type="ECO:0000313" key="3">
    <source>
        <dbReference type="Proteomes" id="UP000328092"/>
    </source>
</evidence>
<dbReference type="RefSeq" id="WP_139858501.1">
    <property type="nucleotide sequence ID" value="NZ_CAADFC020000004.1"/>
</dbReference>
<feature type="region of interest" description="Disordered" evidence="1">
    <location>
        <begin position="1"/>
        <end position="57"/>
    </location>
</feature>
<dbReference type="AlphaFoldDB" id="A0A508SVG3"/>
<feature type="compositionally biased region" description="Polar residues" evidence="1">
    <location>
        <begin position="19"/>
        <end position="29"/>
    </location>
</feature>
<keyword evidence="3" id="KW-1185">Reference proteome</keyword>